<gene>
    <name evidence="3" type="ORF">T4E_7035</name>
</gene>
<organism evidence="3 4">
    <name type="scientific">Trichinella pseudospiralis</name>
    <name type="common">Parasitic roundworm</name>
    <dbReference type="NCBI Taxonomy" id="6337"/>
    <lineage>
        <taxon>Eukaryota</taxon>
        <taxon>Metazoa</taxon>
        <taxon>Ecdysozoa</taxon>
        <taxon>Nematoda</taxon>
        <taxon>Enoplea</taxon>
        <taxon>Dorylaimia</taxon>
        <taxon>Trichinellida</taxon>
        <taxon>Trichinellidae</taxon>
        <taxon>Trichinella</taxon>
    </lineage>
</organism>
<feature type="compositionally biased region" description="Low complexity" evidence="1">
    <location>
        <begin position="54"/>
        <end position="73"/>
    </location>
</feature>
<reference evidence="3 4" key="1">
    <citation type="submission" date="2015-01" db="EMBL/GenBank/DDBJ databases">
        <title>Evolution of Trichinella species and genotypes.</title>
        <authorList>
            <person name="Korhonen P.K."/>
            <person name="Edoardo P."/>
            <person name="Giuseppe L.R."/>
            <person name="Gasser R.B."/>
        </authorList>
    </citation>
    <scope>NUCLEOTIDE SEQUENCE [LARGE SCALE GENOMIC DNA]</scope>
    <source>
        <strain evidence="3">ISS141</strain>
    </source>
</reference>
<comment type="caution">
    <text evidence="3">The sequence shown here is derived from an EMBL/GenBank/DDBJ whole genome shotgun (WGS) entry which is preliminary data.</text>
</comment>
<keyword evidence="2" id="KW-0812">Transmembrane</keyword>
<dbReference type="AlphaFoldDB" id="A0A0V0X2R6"/>
<keyword evidence="2" id="KW-0472">Membrane</keyword>
<feature type="transmembrane region" description="Helical" evidence="2">
    <location>
        <begin position="7"/>
        <end position="25"/>
    </location>
</feature>
<proteinExistence type="predicted"/>
<dbReference type="Proteomes" id="UP000054815">
    <property type="component" value="Unassembled WGS sequence"/>
</dbReference>
<protein>
    <submittedName>
        <fullName evidence="3">Uncharacterized protein</fullName>
    </submittedName>
</protein>
<feature type="region of interest" description="Disordered" evidence="1">
    <location>
        <begin position="52"/>
        <end position="97"/>
    </location>
</feature>
<evidence type="ECO:0000313" key="3">
    <source>
        <dbReference type="EMBL" id="KRX82181.1"/>
    </source>
</evidence>
<sequence length="138" mass="15115">LKSKSKISVVFVIVWAYGLGLIFDVPTGDAQLPCQRPNGFHNINNGQFRWYGKTTSSHNSSSQSTDTESGSDSEVCQAPQWISRRRGSGERSRSSIINVPDMTGKTIEFLESIRSSMPPTSLLVACVEECTRSLSGRA</sequence>
<feature type="non-terminal residue" evidence="3">
    <location>
        <position position="138"/>
    </location>
</feature>
<dbReference type="EMBL" id="JYDU01000764">
    <property type="protein sequence ID" value="KRX82181.1"/>
    <property type="molecule type" value="Genomic_DNA"/>
</dbReference>
<evidence type="ECO:0000256" key="2">
    <source>
        <dbReference type="SAM" id="Phobius"/>
    </source>
</evidence>
<accession>A0A0V0X2R6</accession>
<feature type="non-terminal residue" evidence="3">
    <location>
        <position position="1"/>
    </location>
</feature>
<name>A0A0V0X2R6_TRIPS</name>
<keyword evidence="2" id="KW-1133">Transmembrane helix</keyword>
<evidence type="ECO:0000256" key="1">
    <source>
        <dbReference type="SAM" id="MobiDB-lite"/>
    </source>
</evidence>
<evidence type="ECO:0000313" key="4">
    <source>
        <dbReference type="Proteomes" id="UP000054815"/>
    </source>
</evidence>